<dbReference type="Proteomes" id="UP001157418">
    <property type="component" value="Unassembled WGS sequence"/>
</dbReference>
<evidence type="ECO:0000313" key="1">
    <source>
        <dbReference type="EMBL" id="CAH1437326.1"/>
    </source>
</evidence>
<dbReference type="AlphaFoldDB" id="A0AAU9NHR7"/>
<reference evidence="1 2" key="1">
    <citation type="submission" date="2022-01" db="EMBL/GenBank/DDBJ databases">
        <authorList>
            <person name="Xiong W."/>
            <person name="Schranz E."/>
        </authorList>
    </citation>
    <scope>NUCLEOTIDE SEQUENCE [LARGE SCALE GENOMIC DNA]</scope>
</reference>
<evidence type="ECO:0000313" key="2">
    <source>
        <dbReference type="Proteomes" id="UP001157418"/>
    </source>
</evidence>
<dbReference type="EMBL" id="CAKMRJ010004445">
    <property type="protein sequence ID" value="CAH1437326.1"/>
    <property type="molecule type" value="Genomic_DNA"/>
</dbReference>
<sequence length="78" mass="9102">MIGNLQLWKERWTSCANPENDFTQKILRLVACDQKRANGTRDHESFGVVDGPKCSIQMFKDKTPKEKFLKTNMQTRIK</sequence>
<name>A0AAU9NHR7_9ASTR</name>
<accession>A0AAU9NHR7</accession>
<comment type="caution">
    <text evidence="1">The sequence shown here is derived from an EMBL/GenBank/DDBJ whole genome shotgun (WGS) entry which is preliminary data.</text>
</comment>
<protein>
    <submittedName>
        <fullName evidence="1">Uncharacterized protein</fullName>
    </submittedName>
</protein>
<keyword evidence="2" id="KW-1185">Reference proteome</keyword>
<proteinExistence type="predicted"/>
<gene>
    <name evidence="1" type="ORF">LVIROSA_LOCUS23662</name>
</gene>
<organism evidence="1 2">
    <name type="scientific">Lactuca virosa</name>
    <dbReference type="NCBI Taxonomy" id="75947"/>
    <lineage>
        <taxon>Eukaryota</taxon>
        <taxon>Viridiplantae</taxon>
        <taxon>Streptophyta</taxon>
        <taxon>Embryophyta</taxon>
        <taxon>Tracheophyta</taxon>
        <taxon>Spermatophyta</taxon>
        <taxon>Magnoliopsida</taxon>
        <taxon>eudicotyledons</taxon>
        <taxon>Gunneridae</taxon>
        <taxon>Pentapetalae</taxon>
        <taxon>asterids</taxon>
        <taxon>campanulids</taxon>
        <taxon>Asterales</taxon>
        <taxon>Asteraceae</taxon>
        <taxon>Cichorioideae</taxon>
        <taxon>Cichorieae</taxon>
        <taxon>Lactucinae</taxon>
        <taxon>Lactuca</taxon>
    </lineage>
</organism>